<dbReference type="InterPro" id="IPR030823">
    <property type="entry name" value="IolE/MocC"/>
</dbReference>
<dbReference type="Pfam" id="PF01261">
    <property type="entry name" value="AP_endonuc_2"/>
    <property type="match status" value="1"/>
</dbReference>
<reference evidence="2 3" key="1">
    <citation type="journal article" date="2017" name="Antonie Van Leeuwenhoek">
        <title>Phylogenomic resolution of the bacterial genus Pantoea and its relationship with Erwinia and Tatumella.</title>
        <authorList>
            <person name="Palmer M."/>
            <person name="Steenkamp E.T."/>
            <person name="Coetzee M.P."/>
            <person name="Chan W.Y."/>
            <person name="van Zyl E."/>
            <person name="De Maayer P."/>
            <person name="Coutinho T.A."/>
            <person name="Blom J."/>
            <person name="Smits T.H."/>
            <person name="Duffy B."/>
            <person name="Venter S.N."/>
        </authorList>
    </citation>
    <scope>NUCLEOTIDE SEQUENCE [LARGE SCALE GENOMIC DNA]</scope>
    <source>
        <strain evidence="2 3">LMG 2657</strain>
    </source>
</reference>
<dbReference type="SUPFAM" id="SSF51658">
    <property type="entry name" value="Xylose isomerase-like"/>
    <property type="match status" value="1"/>
</dbReference>
<dbReference type="PANTHER" id="PTHR12110">
    <property type="entry name" value="HYDROXYPYRUVATE ISOMERASE"/>
    <property type="match status" value="1"/>
</dbReference>
<sequence length="299" mass="32611">MNQVKNNQLPIAISPLSWANEVIAEFGQDATADMCLSGAKVAGYDGVEMSRLFPNSAPELAALLQQYPLKHASGWHSGFLAQRSVDEELAAVAPFATLLRDTGARVMVYGECGNMPDNALDIAMSGRLTLTAAQFGAYGDRLTAFASELQSRYGLGLAYHHHLMMVAEQLDEVRAVMAATGPAVGLLLDTGHAFSAGFDYQILLKEFGERINHIHLKDIRADVLQQVRRDDLSFNDAVRKGIFAVPGDGAIDFAPLAQFVRTSGYQGWMVVEAEQDPSLEPPEITVARARQFIRHTFAM</sequence>
<organism evidence="2 3">
    <name type="scientific">Pantoea cypripedii</name>
    <name type="common">Pectobacterium cypripedii</name>
    <name type="synonym">Erwinia cypripedii</name>
    <dbReference type="NCBI Taxonomy" id="55209"/>
    <lineage>
        <taxon>Bacteria</taxon>
        <taxon>Pseudomonadati</taxon>
        <taxon>Pseudomonadota</taxon>
        <taxon>Gammaproteobacteria</taxon>
        <taxon>Enterobacterales</taxon>
        <taxon>Erwiniaceae</taxon>
        <taxon>Pantoea</taxon>
    </lineage>
</organism>
<dbReference type="OrthoDB" id="9804047at2"/>
<dbReference type="STRING" id="55209.HA50_24885"/>
<dbReference type="RefSeq" id="WP_084879553.1">
    <property type="nucleotide sequence ID" value="NZ_JAGGMY010000005.1"/>
</dbReference>
<dbReference type="EMBL" id="MLJI01000002">
    <property type="protein sequence ID" value="ORM89835.1"/>
    <property type="molecule type" value="Genomic_DNA"/>
</dbReference>
<protein>
    <submittedName>
        <fullName evidence="2">Myo-inosose-2 dehydratase</fullName>
    </submittedName>
</protein>
<dbReference type="NCBIfam" id="TIGR04379">
    <property type="entry name" value="myo_inos_iolE"/>
    <property type="match status" value="1"/>
</dbReference>
<evidence type="ECO:0000313" key="2">
    <source>
        <dbReference type="EMBL" id="ORM89835.1"/>
    </source>
</evidence>
<dbReference type="Gene3D" id="3.20.20.150">
    <property type="entry name" value="Divalent-metal-dependent TIM barrel enzymes"/>
    <property type="match status" value="1"/>
</dbReference>
<dbReference type="InterPro" id="IPR013022">
    <property type="entry name" value="Xyl_isomerase-like_TIM-brl"/>
</dbReference>
<dbReference type="PANTHER" id="PTHR12110:SF41">
    <property type="entry name" value="INOSOSE DEHYDRATASE"/>
    <property type="match status" value="1"/>
</dbReference>
<accession>A0A1X1ELN7</accession>
<gene>
    <name evidence="2" type="ORF">HA50_24885</name>
</gene>
<evidence type="ECO:0000313" key="3">
    <source>
        <dbReference type="Proteomes" id="UP000193749"/>
    </source>
</evidence>
<proteinExistence type="predicted"/>
<dbReference type="AlphaFoldDB" id="A0A1X1ELN7"/>
<feature type="domain" description="Xylose isomerase-like TIM barrel" evidence="1">
    <location>
        <begin position="39"/>
        <end position="294"/>
    </location>
</feature>
<comment type="caution">
    <text evidence="2">The sequence shown here is derived from an EMBL/GenBank/DDBJ whole genome shotgun (WGS) entry which is preliminary data.</text>
</comment>
<name>A0A1X1ELN7_PANCY</name>
<keyword evidence="3" id="KW-1185">Reference proteome</keyword>
<dbReference type="Proteomes" id="UP000193749">
    <property type="component" value="Unassembled WGS sequence"/>
</dbReference>
<dbReference type="InterPro" id="IPR036237">
    <property type="entry name" value="Xyl_isomerase-like_sf"/>
</dbReference>
<evidence type="ECO:0000259" key="1">
    <source>
        <dbReference type="Pfam" id="PF01261"/>
    </source>
</evidence>
<dbReference type="InterPro" id="IPR050312">
    <property type="entry name" value="IolE/XylAMocC-like"/>
</dbReference>